<keyword evidence="7 8" id="KW-0472">Membrane</keyword>
<dbReference type="Proteomes" id="UP001267710">
    <property type="component" value="Unassembled WGS sequence"/>
</dbReference>
<organism evidence="9 10">
    <name type="scientific">Paracidovorax wautersii</name>
    <dbReference type="NCBI Taxonomy" id="1177982"/>
    <lineage>
        <taxon>Bacteria</taxon>
        <taxon>Pseudomonadati</taxon>
        <taxon>Pseudomonadota</taxon>
        <taxon>Betaproteobacteria</taxon>
        <taxon>Burkholderiales</taxon>
        <taxon>Comamonadaceae</taxon>
        <taxon>Paracidovorax</taxon>
    </lineage>
</organism>
<keyword evidence="6 8" id="KW-1133">Transmembrane helix</keyword>
<feature type="transmembrane region" description="Helical" evidence="8">
    <location>
        <begin position="196"/>
        <end position="215"/>
    </location>
</feature>
<feature type="transmembrane region" description="Helical" evidence="8">
    <location>
        <begin position="96"/>
        <end position="115"/>
    </location>
</feature>
<feature type="transmembrane region" description="Helical" evidence="8">
    <location>
        <begin position="167"/>
        <end position="189"/>
    </location>
</feature>
<keyword evidence="5 8" id="KW-0812">Transmembrane</keyword>
<protein>
    <recommendedName>
        <fullName evidence="8">Probable membrane transporter protein</fullName>
    </recommendedName>
</protein>
<keyword evidence="4 8" id="KW-1003">Cell membrane</keyword>
<proteinExistence type="inferred from homology"/>
<dbReference type="InterPro" id="IPR002781">
    <property type="entry name" value="TM_pro_TauE-like"/>
</dbReference>
<comment type="subcellular location">
    <subcellularLocation>
        <location evidence="1 8">Cell membrane</location>
        <topology evidence="1 8">Multi-pass membrane protein</topology>
    </subcellularLocation>
</comment>
<evidence type="ECO:0000256" key="2">
    <source>
        <dbReference type="ARBA" id="ARBA00009142"/>
    </source>
</evidence>
<evidence type="ECO:0000256" key="8">
    <source>
        <dbReference type="RuleBase" id="RU363041"/>
    </source>
</evidence>
<name>A0ABU1I983_9BURK</name>
<keyword evidence="10" id="KW-1185">Reference proteome</keyword>
<reference evidence="9 10" key="1">
    <citation type="submission" date="2023-08" db="EMBL/GenBank/DDBJ databases">
        <title>Functional and genomic diversity of the sorghum phyllosphere microbiome.</title>
        <authorList>
            <person name="Shade A."/>
        </authorList>
    </citation>
    <scope>NUCLEOTIDE SEQUENCE [LARGE SCALE GENOMIC DNA]</scope>
    <source>
        <strain evidence="9 10">SORGH_AS_0335</strain>
    </source>
</reference>
<accession>A0ABU1I983</accession>
<dbReference type="PANTHER" id="PTHR30269">
    <property type="entry name" value="TRANSMEMBRANE PROTEIN YFCA"/>
    <property type="match status" value="1"/>
</dbReference>
<sequence length="251" mass="26455">MDSIYFVVALGAVVAGFVQGLSGFAFGLVAMSLWAWTLEPRLAAVLAVFGALTGQIIAAVTVRRGFDARRLWPFVLGGLLGVPLGVLLLPRLDVEGFKGVLGTLLVLWCPAMLMAKNLPRITRGGRLADGVVGLAGGVMGGMGGFTGTLPTLWCTLRGFDKDVQRAVIQNFNLSMLAVTMGTYVATGLVTREMLPLFALVAPAMLVPVLLGARLYTGISEARFRQIVLGLLTVSGIVLLASSLPQLAARWA</sequence>
<evidence type="ECO:0000256" key="5">
    <source>
        <dbReference type="ARBA" id="ARBA00022692"/>
    </source>
</evidence>
<feature type="transmembrane region" description="Helical" evidence="8">
    <location>
        <begin position="227"/>
        <end position="248"/>
    </location>
</feature>
<keyword evidence="3" id="KW-0813">Transport</keyword>
<feature type="transmembrane region" description="Helical" evidence="8">
    <location>
        <begin position="127"/>
        <end position="147"/>
    </location>
</feature>
<comment type="similarity">
    <text evidence="2 8">Belongs to the 4-toluene sulfonate uptake permease (TSUP) (TC 2.A.102) family.</text>
</comment>
<evidence type="ECO:0000256" key="4">
    <source>
        <dbReference type="ARBA" id="ARBA00022475"/>
    </source>
</evidence>
<gene>
    <name evidence="9" type="ORF">QE399_001472</name>
</gene>
<dbReference type="PANTHER" id="PTHR30269:SF37">
    <property type="entry name" value="MEMBRANE TRANSPORTER PROTEIN"/>
    <property type="match status" value="1"/>
</dbReference>
<evidence type="ECO:0000313" key="10">
    <source>
        <dbReference type="Proteomes" id="UP001267710"/>
    </source>
</evidence>
<dbReference type="EMBL" id="JAVIZX010000001">
    <property type="protein sequence ID" value="MDR6213783.1"/>
    <property type="molecule type" value="Genomic_DNA"/>
</dbReference>
<dbReference type="RefSeq" id="WP_309827589.1">
    <property type="nucleotide sequence ID" value="NZ_JAVIZX010000001.1"/>
</dbReference>
<feature type="transmembrane region" description="Helical" evidence="8">
    <location>
        <begin position="7"/>
        <end position="36"/>
    </location>
</feature>
<evidence type="ECO:0000256" key="6">
    <source>
        <dbReference type="ARBA" id="ARBA00022989"/>
    </source>
</evidence>
<feature type="transmembrane region" description="Helical" evidence="8">
    <location>
        <begin position="42"/>
        <end position="62"/>
    </location>
</feature>
<evidence type="ECO:0000256" key="3">
    <source>
        <dbReference type="ARBA" id="ARBA00022448"/>
    </source>
</evidence>
<dbReference type="InterPro" id="IPR052017">
    <property type="entry name" value="TSUP"/>
</dbReference>
<feature type="transmembrane region" description="Helical" evidence="8">
    <location>
        <begin position="71"/>
        <end position="90"/>
    </location>
</feature>
<comment type="caution">
    <text evidence="9">The sequence shown here is derived from an EMBL/GenBank/DDBJ whole genome shotgun (WGS) entry which is preliminary data.</text>
</comment>
<evidence type="ECO:0000256" key="7">
    <source>
        <dbReference type="ARBA" id="ARBA00023136"/>
    </source>
</evidence>
<evidence type="ECO:0000256" key="1">
    <source>
        <dbReference type="ARBA" id="ARBA00004651"/>
    </source>
</evidence>
<dbReference type="Pfam" id="PF01925">
    <property type="entry name" value="TauE"/>
    <property type="match status" value="1"/>
</dbReference>
<evidence type="ECO:0000313" key="9">
    <source>
        <dbReference type="EMBL" id="MDR6213783.1"/>
    </source>
</evidence>